<dbReference type="SUPFAM" id="SSF53335">
    <property type="entry name" value="S-adenosyl-L-methionine-dependent methyltransferases"/>
    <property type="match status" value="2"/>
</dbReference>
<dbReference type="EMBL" id="JAUSRV010000017">
    <property type="protein sequence ID" value="MDP9974379.1"/>
    <property type="molecule type" value="Genomic_DNA"/>
</dbReference>
<dbReference type="Pfam" id="PF00535">
    <property type="entry name" value="Glycos_transf_2"/>
    <property type="match status" value="1"/>
</dbReference>
<dbReference type="GO" id="GO:0008757">
    <property type="term" value="F:S-adenosylmethionine-dependent methyltransferase activity"/>
    <property type="evidence" value="ECO:0007669"/>
    <property type="project" value="InterPro"/>
</dbReference>
<gene>
    <name evidence="4" type="ORF">J2W39_005646</name>
</gene>
<evidence type="ECO:0000313" key="5">
    <source>
        <dbReference type="Proteomes" id="UP001224845"/>
    </source>
</evidence>
<dbReference type="RefSeq" id="WP_307596429.1">
    <property type="nucleotide sequence ID" value="NZ_JAUSRV010000017.1"/>
</dbReference>
<dbReference type="InterPro" id="IPR013216">
    <property type="entry name" value="Methyltransf_11"/>
</dbReference>
<evidence type="ECO:0000259" key="2">
    <source>
        <dbReference type="Pfam" id="PF00535"/>
    </source>
</evidence>
<dbReference type="InterPro" id="IPR029063">
    <property type="entry name" value="SAM-dependent_MTases_sf"/>
</dbReference>
<dbReference type="SUPFAM" id="SSF53448">
    <property type="entry name" value="Nucleotide-diphospho-sugar transferases"/>
    <property type="match status" value="1"/>
</dbReference>
<dbReference type="Pfam" id="PF13578">
    <property type="entry name" value="Methyltransf_24"/>
    <property type="match status" value="1"/>
</dbReference>
<dbReference type="InterPro" id="IPR001173">
    <property type="entry name" value="Glyco_trans_2-like"/>
</dbReference>
<comment type="caution">
    <text evidence="4">The sequence shown here is derived from an EMBL/GenBank/DDBJ whole genome shotgun (WGS) entry which is preliminary data.</text>
</comment>
<feature type="domain" description="Methyltransferase type 11" evidence="3">
    <location>
        <begin position="1299"/>
        <end position="1347"/>
    </location>
</feature>
<dbReference type="PANTHER" id="PTHR43685:SF2">
    <property type="entry name" value="GLYCOSYLTRANSFERASE 2-LIKE DOMAIN-CONTAINING PROTEIN"/>
    <property type="match status" value="1"/>
</dbReference>
<proteinExistence type="predicted"/>
<dbReference type="CDD" id="cd00761">
    <property type="entry name" value="Glyco_tranf_GTA_type"/>
    <property type="match status" value="1"/>
</dbReference>
<dbReference type="InterPro" id="IPR029044">
    <property type="entry name" value="Nucleotide-diphossugar_trans"/>
</dbReference>
<evidence type="ECO:0000259" key="3">
    <source>
        <dbReference type="Pfam" id="PF08241"/>
    </source>
</evidence>
<evidence type="ECO:0000313" key="4">
    <source>
        <dbReference type="EMBL" id="MDP9974379.1"/>
    </source>
</evidence>
<dbReference type="Pfam" id="PF08241">
    <property type="entry name" value="Methyltransf_11"/>
    <property type="match status" value="1"/>
</dbReference>
<feature type="domain" description="Glycosyltransferase 2-like" evidence="2">
    <location>
        <begin position="942"/>
        <end position="1067"/>
    </location>
</feature>
<dbReference type="Gene3D" id="3.40.50.2000">
    <property type="entry name" value="Glycogen Phosphorylase B"/>
    <property type="match status" value="1"/>
</dbReference>
<protein>
    <submittedName>
        <fullName evidence="4">GT2 family glycosyltransferase/glycosyltransferase involved in cell wall biosynthesis/predicted nucleic acid-binding Zn-ribbon protein</fullName>
    </submittedName>
</protein>
<accession>A0AAW8EPC4</accession>
<name>A0AAW8EPC4_VARPD</name>
<dbReference type="GO" id="GO:0044010">
    <property type="term" value="P:single-species biofilm formation"/>
    <property type="evidence" value="ECO:0007669"/>
    <property type="project" value="TreeGrafter"/>
</dbReference>
<keyword evidence="1" id="KW-0175">Coiled coil</keyword>
<dbReference type="SUPFAM" id="SSF53756">
    <property type="entry name" value="UDP-Glycosyltransferase/glycogen phosphorylase"/>
    <property type="match status" value="1"/>
</dbReference>
<dbReference type="Pfam" id="PF13692">
    <property type="entry name" value="Glyco_trans_1_4"/>
    <property type="match status" value="1"/>
</dbReference>
<dbReference type="SUPFAM" id="SSF158997">
    <property type="entry name" value="Trm112p-like"/>
    <property type="match status" value="1"/>
</dbReference>
<feature type="coiled-coil region" evidence="1">
    <location>
        <begin position="296"/>
        <end position="407"/>
    </location>
</feature>
<sequence>MKEPTLILPTVDRSLDVLTHPVLDPLFWTPHLLGKASAWWTHTPFAFWIVAACKPGLLVELGTHNGVSYAAFCEAVARLKSATRCYAVDTWAGDEHAGHFDAQVYHELRDFHDKHFSAFSELLKSTFDDALPYFADGSIDLLHIDGFHTYEAVKHDFETWLPKLSDKAVVLFHDTNVRSGNFGVFRFFAEQARHYPSFEFLHGHGLGVLAVGDRAPAAAMALCNLEPERADAARARFAHLGTRWFVTTREQLGSAELHQRIHEANALRAPVEAELAQVAAARAAEAEARLRAEGQLDALSHEVAEKAAQLEDLNRQAGDAQAKAAQAEAAARATGFAHEQANRRVAELRNVVAQLATDLNKTRDDLNETSEAKSLQQRTALAWKNLADRKEDRVESLMERFTRLRVDPSLSVKAKLRRRLRLLARRLAGKPVDLGAVEIVRFSPYFDREWYLKTYPDVASAGTDPAEHYVTHGAAEGRQPGPWFSGTEYAARYGDAAGFNPLIHYTLVGAREGRRAGLLGSDDTEPPPIPPLPSRVFSIFYVSGEADTPGHLYRVARYIEAARMNGVPAEWVRQEELEARLELTSRHDVMILWRTQWSPVLEKAIGLMHAQGKKVVFDIDDLMIEPDLADTKVIDGIRSNAHPEAAVRELFASVRRAMLAADVCIASTQELAYHMRWAGKSTHVLFNGFDDQTFELSRRSARQWRSARTDNLVRIGYAGGSRTHQRDLGLAIEAIARVLHENELCRLVLFQTESGMRLVDVEEYPVMAGLAHRIEWRPFQTLETLPREIARFDINIAPLEFGNPFCEAKSELKFFEAALVDVPTIASPTGPFTRAIEHGVSGFLAASADDWYHHLSTLASDPALRASVGSAAFLRAMASYGPLQRATQFGRVLDQLQGDALAARAFALDARVRAAPIPRPQLMPLEVLFEHRADEAELADVTVAIPLYNYEQFIVEALESVRAQTLAVLDLVVVDDCSTDGSLDAVLAWARQHARRFNRVVVARHEANSGLGLTRNAGFHLADSPYVLPLDADNRLRPKCCEELRRAIRAERVAFAYPTIQHFGASSALLGDASYEPQRFVAGNYIDAMALVSKEAWAIVGGYNHVRHGWEDFDFWCRLAEQGQRGVREAQTLADYRVHASSMLRAETTVPQNYQRLIENFKAQHPWVSLIDERLARKPPALQVALSDGGAKSRLQALLPILRCPKTGLKLTADAASGALATVDGWRRWPVVQGRPVLCEDIGEPEVKPAEHVSNPLPPEALKLAKSTKGWVLNLGGGGSQEKIENMVEVEYCLFRHTDVVADAHVLPFDDAVFDAVIVMNAFEHYREPQKVAAELLRVLKPGGRILVRTAFMQPLHERPWHFFNCTRYGLEQWFREFEAERVRVSENFAPNHSVSWLASECEQALRANVSDEAAERFREAPAGELVDLWRDPSLRDTPLWTDFEKLPQSVQEVGAAGFEYLGRKPAVARAGANGC</sequence>
<evidence type="ECO:0000256" key="1">
    <source>
        <dbReference type="SAM" id="Coils"/>
    </source>
</evidence>
<dbReference type="PANTHER" id="PTHR43685">
    <property type="entry name" value="GLYCOSYLTRANSFERASE"/>
    <property type="match status" value="1"/>
</dbReference>
<dbReference type="InterPro" id="IPR050834">
    <property type="entry name" value="Glycosyltransf_2"/>
</dbReference>
<organism evidence="4 5">
    <name type="scientific">Variovorax paradoxus</name>
    <dbReference type="NCBI Taxonomy" id="34073"/>
    <lineage>
        <taxon>Bacteria</taxon>
        <taxon>Pseudomonadati</taxon>
        <taxon>Pseudomonadota</taxon>
        <taxon>Betaproteobacteria</taxon>
        <taxon>Burkholderiales</taxon>
        <taxon>Comamonadaceae</taxon>
        <taxon>Variovorax</taxon>
    </lineage>
</organism>
<dbReference type="Proteomes" id="UP001224845">
    <property type="component" value="Unassembled WGS sequence"/>
</dbReference>
<dbReference type="Gene3D" id="3.40.50.150">
    <property type="entry name" value="Vaccinia Virus protein VP39"/>
    <property type="match status" value="2"/>
</dbReference>
<dbReference type="Gene3D" id="3.90.550.10">
    <property type="entry name" value="Spore Coat Polysaccharide Biosynthesis Protein SpsA, Chain A"/>
    <property type="match status" value="1"/>
</dbReference>
<reference evidence="4" key="1">
    <citation type="submission" date="2023-07" db="EMBL/GenBank/DDBJ databases">
        <title>Sorghum-associated microbial communities from plants grown in Nebraska, USA.</title>
        <authorList>
            <person name="Schachtman D."/>
        </authorList>
    </citation>
    <scope>NUCLEOTIDE SEQUENCE</scope>
    <source>
        <strain evidence="4">DS3315</strain>
    </source>
</reference>